<proteinExistence type="predicted"/>
<name>A0A222MWI1_9BACT</name>
<dbReference type="Proteomes" id="UP000201169">
    <property type="component" value="Chromosome"/>
</dbReference>
<dbReference type="KEGG" id="cavi:CAV_0588"/>
<gene>
    <name evidence="1" type="ORF">CAV_0588</name>
</gene>
<dbReference type="RefSeq" id="WP_157676307.1">
    <property type="nucleotide sequence ID" value="NZ_CP022347.1"/>
</dbReference>
<evidence type="ECO:0000313" key="1">
    <source>
        <dbReference type="EMBL" id="ASQ30255.1"/>
    </source>
</evidence>
<keyword evidence="2" id="KW-1185">Reference proteome</keyword>
<protein>
    <submittedName>
        <fullName evidence="1">Uncharacterized protein</fullName>
    </submittedName>
</protein>
<dbReference type="EMBL" id="CP022347">
    <property type="protein sequence ID" value="ASQ30255.1"/>
    <property type="molecule type" value="Genomic_DNA"/>
</dbReference>
<evidence type="ECO:0000313" key="2">
    <source>
        <dbReference type="Proteomes" id="UP000201169"/>
    </source>
</evidence>
<sequence length="52" mass="5938">MNVAFNKNDGLLGRSGQAFSKESAKHKSKVALTHYYLDINLFFDFNNTKDIK</sequence>
<dbReference type="AlphaFoldDB" id="A0A222MWI1"/>
<accession>A0A222MWI1</accession>
<reference evidence="1 2" key="1">
    <citation type="submission" date="2017-07" db="EMBL/GenBank/DDBJ databases">
        <title>Analysis of two Campylobacter avium genomes and identification of a novel hippuricase gene.</title>
        <authorList>
            <person name="Miller W.G."/>
            <person name="Chapman M.H."/>
            <person name="Yee E."/>
            <person name="Revez J."/>
            <person name="Bono J.L."/>
            <person name="Rossi M."/>
        </authorList>
    </citation>
    <scope>NUCLEOTIDE SEQUENCE [LARGE SCALE GENOMIC DNA]</scope>
    <source>
        <strain evidence="1 2">LMG 24591</strain>
    </source>
</reference>
<organism evidence="1 2">
    <name type="scientific">Campylobacter avium LMG 24591</name>
    <dbReference type="NCBI Taxonomy" id="522484"/>
    <lineage>
        <taxon>Bacteria</taxon>
        <taxon>Pseudomonadati</taxon>
        <taxon>Campylobacterota</taxon>
        <taxon>Epsilonproteobacteria</taxon>
        <taxon>Campylobacterales</taxon>
        <taxon>Campylobacteraceae</taxon>
        <taxon>Campylobacter</taxon>
    </lineage>
</organism>